<evidence type="ECO:0000256" key="1">
    <source>
        <dbReference type="SAM" id="Phobius"/>
    </source>
</evidence>
<evidence type="ECO:0000313" key="3">
    <source>
        <dbReference type="Proteomes" id="UP000282818"/>
    </source>
</evidence>
<dbReference type="AlphaFoldDB" id="A0A437QE79"/>
<keyword evidence="3" id="KW-1185">Reference proteome</keyword>
<proteinExistence type="predicted"/>
<feature type="transmembrane region" description="Helical" evidence="1">
    <location>
        <begin position="189"/>
        <end position="209"/>
    </location>
</feature>
<dbReference type="Proteomes" id="UP000282818">
    <property type="component" value="Unassembled WGS sequence"/>
</dbReference>
<comment type="caution">
    <text evidence="2">The sequence shown here is derived from an EMBL/GenBank/DDBJ whole genome shotgun (WGS) entry which is preliminary data.</text>
</comment>
<keyword evidence="1" id="KW-0812">Transmembrane</keyword>
<dbReference type="EMBL" id="SACQ01000001">
    <property type="protein sequence ID" value="RVU32739.1"/>
    <property type="molecule type" value="Genomic_DNA"/>
</dbReference>
<protein>
    <submittedName>
        <fullName evidence="2">Uncharacterized protein</fullName>
    </submittedName>
</protein>
<evidence type="ECO:0000313" key="2">
    <source>
        <dbReference type="EMBL" id="RVU32739.1"/>
    </source>
</evidence>
<name>A0A437QE79_9GAMM</name>
<reference evidence="2 3" key="1">
    <citation type="submission" date="2019-01" db="EMBL/GenBank/DDBJ databases">
        <authorList>
            <person name="Chen W.-M."/>
        </authorList>
    </citation>
    <scope>NUCLEOTIDE SEQUENCE [LARGE SCALE GENOMIC DNA]</scope>
    <source>
        <strain evidence="2 3">HPM-16</strain>
    </source>
</reference>
<keyword evidence="1" id="KW-0472">Membrane</keyword>
<sequence>MSDVYTSPNSYNEITGCTPDSNTEALLITRNATIAGNGAQWLSYLNNGGVIITEYNNPEPVYNELYGTSYTNDSAGDCRDMIMPSTIVNASDPFWVATGGITPVPDSEDSCGSDLADIVAGEGGTVIALGERTPEGTTSLAYRSQGLGVLFLTGADWQDSSTASAGAEASSAQLFGHMIAYSSAATSNAIPVLPAWAMVPLLGLIGLGARKHLKK</sequence>
<organism evidence="2 3">
    <name type="scientific">Neptunomonas marina</name>
    <dbReference type="NCBI Taxonomy" id="1815562"/>
    <lineage>
        <taxon>Bacteria</taxon>
        <taxon>Pseudomonadati</taxon>
        <taxon>Pseudomonadota</taxon>
        <taxon>Gammaproteobacteria</taxon>
        <taxon>Oceanospirillales</taxon>
        <taxon>Oceanospirillaceae</taxon>
        <taxon>Neptunomonas</taxon>
    </lineage>
</organism>
<accession>A0A437QE79</accession>
<dbReference type="RefSeq" id="WP_127692907.1">
    <property type="nucleotide sequence ID" value="NZ_SACQ01000001.1"/>
</dbReference>
<keyword evidence="1" id="KW-1133">Transmembrane helix</keyword>
<gene>
    <name evidence="2" type="ORF">EOE65_03525</name>
</gene>